<keyword evidence="2" id="KW-1185">Reference proteome</keyword>
<evidence type="ECO:0000313" key="1">
    <source>
        <dbReference type="EMBL" id="RCK64467.1"/>
    </source>
</evidence>
<dbReference type="AlphaFoldDB" id="A0A367YFB1"/>
<proteinExistence type="predicted"/>
<name>A0A367YFB1_9ASCO</name>
<dbReference type="OrthoDB" id="4159781at2759"/>
<dbReference type="EMBL" id="QLNQ01000022">
    <property type="protein sequence ID" value="RCK64467.1"/>
    <property type="molecule type" value="Genomic_DNA"/>
</dbReference>
<dbReference type="STRING" id="5486.A0A367YFB1"/>
<accession>A0A367YFB1</accession>
<organism evidence="1 2">
    <name type="scientific">Candida viswanathii</name>
    <dbReference type="NCBI Taxonomy" id="5486"/>
    <lineage>
        <taxon>Eukaryota</taxon>
        <taxon>Fungi</taxon>
        <taxon>Dikarya</taxon>
        <taxon>Ascomycota</taxon>
        <taxon>Saccharomycotina</taxon>
        <taxon>Pichiomycetes</taxon>
        <taxon>Debaryomycetaceae</taxon>
        <taxon>Candida/Lodderomyces clade</taxon>
        <taxon>Candida</taxon>
    </lineage>
</organism>
<gene>
    <name evidence="1" type="primary">MRR2</name>
    <name evidence="1" type="ORF">Cantr_00474</name>
</gene>
<protein>
    <submittedName>
        <fullName evidence="1">Multidrug resistance regulator 2</fullName>
    </submittedName>
</protein>
<sequence>MCITREYFEKSQVLASLSAEQKQQLISKAKFIRGQGYIPGLDEGYSIEQLKKLVGKNPSYVFAGSFADPLASYFSLIPPAWVNQKLLDGFFRYIYPLMPIVDETDFRNSLDKILGPVIDGQYINSFPNVLSGEDLPLLALFLLILRITYLHVPNISTYAVSFDAFRAAETIMKEFNVHKLLLWLRFKQKLPCVFTSSCRPRCTRQSWVTQLTVGSLVHSVTPLVYIGTRRTPKIPTPNRKLKAANLALVGTI</sequence>
<evidence type="ECO:0000313" key="2">
    <source>
        <dbReference type="Proteomes" id="UP000253472"/>
    </source>
</evidence>
<reference evidence="1 2" key="1">
    <citation type="submission" date="2018-06" db="EMBL/GenBank/DDBJ databases">
        <title>Whole genome sequencing of Candida tropicalis (genome annotated by CSBL at Korea University).</title>
        <authorList>
            <person name="Ahn J."/>
        </authorList>
    </citation>
    <scope>NUCLEOTIDE SEQUENCE [LARGE SCALE GENOMIC DNA]</scope>
    <source>
        <strain evidence="1 2">ATCC 20962</strain>
    </source>
</reference>
<dbReference type="CDD" id="cd12148">
    <property type="entry name" value="fungal_TF_MHR"/>
    <property type="match status" value="1"/>
</dbReference>
<dbReference type="Proteomes" id="UP000253472">
    <property type="component" value="Unassembled WGS sequence"/>
</dbReference>
<comment type="caution">
    <text evidence="1">The sequence shown here is derived from an EMBL/GenBank/DDBJ whole genome shotgun (WGS) entry which is preliminary data.</text>
</comment>